<evidence type="ECO:0000256" key="1">
    <source>
        <dbReference type="SAM" id="MobiDB-lite"/>
    </source>
</evidence>
<name>A0ABN8IUT5_9NEOP</name>
<dbReference type="Proteomes" id="UP000837857">
    <property type="component" value="Chromosome 4"/>
</dbReference>
<evidence type="ECO:0000313" key="2">
    <source>
        <dbReference type="EMBL" id="CAH2067566.1"/>
    </source>
</evidence>
<feature type="region of interest" description="Disordered" evidence="1">
    <location>
        <begin position="1"/>
        <end position="20"/>
    </location>
</feature>
<organism evidence="2 3">
    <name type="scientific">Iphiclides podalirius</name>
    <name type="common">scarce swallowtail</name>
    <dbReference type="NCBI Taxonomy" id="110791"/>
    <lineage>
        <taxon>Eukaryota</taxon>
        <taxon>Metazoa</taxon>
        <taxon>Ecdysozoa</taxon>
        <taxon>Arthropoda</taxon>
        <taxon>Hexapoda</taxon>
        <taxon>Insecta</taxon>
        <taxon>Pterygota</taxon>
        <taxon>Neoptera</taxon>
        <taxon>Endopterygota</taxon>
        <taxon>Lepidoptera</taxon>
        <taxon>Glossata</taxon>
        <taxon>Ditrysia</taxon>
        <taxon>Papilionoidea</taxon>
        <taxon>Papilionidae</taxon>
        <taxon>Papilioninae</taxon>
        <taxon>Iphiclides</taxon>
    </lineage>
</organism>
<keyword evidence="3" id="KW-1185">Reference proteome</keyword>
<gene>
    <name evidence="2" type="ORF">IPOD504_LOCUS13935</name>
</gene>
<feature type="compositionally biased region" description="Polar residues" evidence="1">
    <location>
        <begin position="64"/>
        <end position="80"/>
    </location>
</feature>
<accession>A0ABN8IUT5</accession>
<feature type="compositionally biased region" description="Low complexity" evidence="1">
    <location>
        <begin position="130"/>
        <end position="143"/>
    </location>
</feature>
<protein>
    <submittedName>
        <fullName evidence="2">Uncharacterized protein</fullName>
    </submittedName>
</protein>
<feature type="region of interest" description="Disordered" evidence="1">
    <location>
        <begin position="47"/>
        <end position="99"/>
    </location>
</feature>
<sequence length="198" mass="22432">MALNRYNIIESTGDQPGSIQETNPLFSPIYGKALFISSIPWRGNTVHSYRQDNPDSGGHKRGNNVANIERNNPAVRSSRSPPGCRQRREEDGNNNGGKRLLMTNLRFSFRYTSFSRILIISPILRGKRQSPASSNPTTSPTTPREGTAYGSRQPPDLHLNTPSYHTPNLLRIRYDNGDVCIEQSAAELRHTRRFRRRQ</sequence>
<feature type="region of interest" description="Disordered" evidence="1">
    <location>
        <begin position="126"/>
        <end position="164"/>
    </location>
</feature>
<dbReference type="EMBL" id="OW152816">
    <property type="protein sequence ID" value="CAH2067566.1"/>
    <property type="molecule type" value="Genomic_DNA"/>
</dbReference>
<feature type="compositionally biased region" description="Polar residues" evidence="1">
    <location>
        <begin position="9"/>
        <end position="20"/>
    </location>
</feature>
<reference evidence="2" key="1">
    <citation type="submission" date="2022-03" db="EMBL/GenBank/DDBJ databases">
        <authorList>
            <person name="Martin H S."/>
        </authorList>
    </citation>
    <scope>NUCLEOTIDE SEQUENCE</scope>
</reference>
<proteinExistence type="predicted"/>
<evidence type="ECO:0000313" key="3">
    <source>
        <dbReference type="Proteomes" id="UP000837857"/>
    </source>
</evidence>
<feature type="non-terminal residue" evidence="2">
    <location>
        <position position="198"/>
    </location>
</feature>